<geneLocation type="plasmid" evidence="8">
    <name>II</name>
</geneLocation>
<dbReference type="PRINTS" id="PR00368">
    <property type="entry name" value="FADPNR"/>
</dbReference>
<evidence type="ECO:0000259" key="5">
    <source>
        <dbReference type="Pfam" id="PF07992"/>
    </source>
</evidence>
<accession>A0A068SYV4</accession>
<dbReference type="EMBL" id="HG938354">
    <property type="protein sequence ID" value="CDN51367.1"/>
    <property type="molecule type" value="Genomic_DNA"/>
</dbReference>
<evidence type="ECO:0000259" key="6">
    <source>
        <dbReference type="Pfam" id="PF14759"/>
    </source>
</evidence>
<evidence type="ECO:0000256" key="4">
    <source>
        <dbReference type="ARBA" id="ARBA00023002"/>
    </source>
</evidence>
<keyword evidence="7" id="KW-0614">Plasmid</keyword>
<evidence type="ECO:0000313" key="7">
    <source>
        <dbReference type="EMBL" id="CDN51367.1"/>
    </source>
</evidence>
<dbReference type="GO" id="GO:0016651">
    <property type="term" value="F:oxidoreductase activity, acting on NAD(P)H"/>
    <property type="evidence" value="ECO:0007669"/>
    <property type="project" value="TreeGrafter"/>
</dbReference>
<evidence type="ECO:0000256" key="2">
    <source>
        <dbReference type="ARBA" id="ARBA00022630"/>
    </source>
</evidence>
<dbReference type="Pfam" id="PF14759">
    <property type="entry name" value="Reductase_C"/>
    <property type="match status" value="1"/>
</dbReference>
<dbReference type="InterPro" id="IPR050446">
    <property type="entry name" value="FAD-oxidoreductase/Apoptosis"/>
</dbReference>
<dbReference type="eggNOG" id="COG0446">
    <property type="taxonomic scope" value="Bacteria"/>
</dbReference>
<name>A0A068SYV4_NEOGA</name>
<dbReference type="GO" id="GO:0005737">
    <property type="term" value="C:cytoplasm"/>
    <property type="evidence" value="ECO:0007669"/>
    <property type="project" value="TreeGrafter"/>
</dbReference>
<dbReference type="PANTHER" id="PTHR43557:SF2">
    <property type="entry name" value="RIESKE DOMAIN-CONTAINING PROTEIN-RELATED"/>
    <property type="match status" value="1"/>
</dbReference>
<dbReference type="SUPFAM" id="SSF55424">
    <property type="entry name" value="FAD/NAD-linked reductases, dimerisation (C-terminal) domain"/>
    <property type="match status" value="1"/>
</dbReference>
<dbReference type="Pfam" id="PF07992">
    <property type="entry name" value="Pyr_redox_2"/>
    <property type="match status" value="1"/>
</dbReference>
<feature type="domain" description="Reductase C-terminal" evidence="6">
    <location>
        <begin position="318"/>
        <end position="406"/>
    </location>
</feature>
<dbReference type="SUPFAM" id="SSF51905">
    <property type="entry name" value="FAD/NAD(P)-binding domain"/>
    <property type="match status" value="1"/>
</dbReference>
<proteinExistence type="predicted"/>
<dbReference type="InterPro" id="IPR036188">
    <property type="entry name" value="FAD/NAD-bd_sf"/>
</dbReference>
<dbReference type="Gene3D" id="3.50.50.60">
    <property type="entry name" value="FAD/NAD(P)-binding domain"/>
    <property type="match status" value="2"/>
</dbReference>
<dbReference type="Gene3D" id="3.30.390.30">
    <property type="match status" value="1"/>
</dbReference>
<comment type="cofactor">
    <cofactor evidence="1">
        <name>FAD</name>
        <dbReference type="ChEBI" id="CHEBI:57692"/>
    </cofactor>
</comment>
<dbReference type="AlphaFoldDB" id="A0A068SYV4"/>
<evidence type="ECO:0000256" key="1">
    <source>
        <dbReference type="ARBA" id="ARBA00001974"/>
    </source>
</evidence>
<evidence type="ECO:0000256" key="3">
    <source>
        <dbReference type="ARBA" id="ARBA00022827"/>
    </source>
</evidence>
<dbReference type="InterPro" id="IPR028202">
    <property type="entry name" value="Reductase_C"/>
</dbReference>
<keyword evidence="2" id="KW-0285">Flavoprotein</keyword>
<keyword evidence="8" id="KW-1185">Reference proteome</keyword>
<dbReference type="Proteomes" id="UP000028181">
    <property type="component" value="Plasmid pHAMBI540a"/>
</dbReference>
<feature type="domain" description="FAD/NAD(P)-binding" evidence="5">
    <location>
        <begin position="6"/>
        <end position="299"/>
    </location>
</feature>
<keyword evidence="3" id="KW-0274">FAD</keyword>
<dbReference type="GeneID" id="24260245"/>
<dbReference type="PRINTS" id="PR00469">
    <property type="entry name" value="PNDRDTASEII"/>
</dbReference>
<organism evidence="7 8">
    <name type="scientific">Neorhizobium galegae bv. orientalis str. HAMBI 540</name>
    <dbReference type="NCBI Taxonomy" id="1028800"/>
    <lineage>
        <taxon>Bacteria</taxon>
        <taxon>Pseudomonadati</taxon>
        <taxon>Pseudomonadota</taxon>
        <taxon>Alphaproteobacteria</taxon>
        <taxon>Hyphomicrobiales</taxon>
        <taxon>Rhizobiaceae</taxon>
        <taxon>Rhizobium/Agrobacterium group</taxon>
        <taxon>Neorhizobium</taxon>
    </lineage>
</organism>
<evidence type="ECO:0000313" key="8">
    <source>
        <dbReference type="Proteomes" id="UP000028181"/>
    </source>
</evidence>
<reference evidence="8" key="1">
    <citation type="journal article" date="2014" name="BMC Genomics">
        <title>Genome sequencing of two Neorhizobium galegae strains reveals a noeT gene responsible for the unusual acetylation of the nodulation factors.</title>
        <authorList>
            <person name="Osterman J."/>
            <person name="Marsh J."/>
            <person name="Laine P.K."/>
            <person name="Zeng Z."/>
            <person name="Alatalo E."/>
            <person name="Sullivan J.T."/>
            <person name="Young J.P."/>
            <person name="Thomas-Oates J."/>
            <person name="Paulin L."/>
            <person name="Lindstrom K."/>
        </authorList>
    </citation>
    <scope>NUCLEOTIDE SEQUENCE [LARGE SCALE GENOMIC DNA]</scope>
    <source>
        <strain evidence="8">HAMBI 540</strain>
    </source>
</reference>
<dbReference type="RefSeq" id="WP_244446768.1">
    <property type="nucleotide sequence ID" value="NZ_HG938354.1"/>
</dbReference>
<protein>
    <submittedName>
        <fullName evidence="7">MocF</fullName>
    </submittedName>
</protein>
<keyword evidence="4" id="KW-0560">Oxidoreductase</keyword>
<dbReference type="PATRIC" id="fig|1028800.3.peg.5314"/>
<dbReference type="PANTHER" id="PTHR43557">
    <property type="entry name" value="APOPTOSIS-INDUCING FACTOR 1"/>
    <property type="match status" value="1"/>
</dbReference>
<gene>
    <name evidence="7" type="primary">mocF</name>
    <name evidence="7" type="ORF">RG540_PA06910</name>
</gene>
<dbReference type="HOGENOM" id="CLU_003291_4_0_5"/>
<dbReference type="InterPro" id="IPR016156">
    <property type="entry name" value="FAD/NAD-linked_Rdtase_dimer_sf"/>
</dbReference>
<dbReference type="KEGG" id="ngg:RG540_PA06910"/>
<sequence length="406" mass="42629">MGDKGMVIVGAGEAGVRAAFALRERGYQGTVTLIGDEPHLPYERPPLSKGGEEAETVRAIVANERFAEAGITFLRGHRAISVDPARHALLLEAGETLSYERLLLATGAAPRPFPGIGTSDRIHVLRTVEDASAIRRHMRGDGRLAILGGGFIGLELAAMGRKLGTAVTLFEAQARVLMRGVPEKLALALQARHAAEGVELLCGVGIETIADGESGVTIGFADGRQIKVDALVVGIGAQPNTRLAAEAGLAIDNGIAVDRHLATSDRHIFAAGDCCSFPVTAYGGRRVRLESWRNAQEQGSVAAANMLGEAASFDAVPWFWSDQYDLTLQVAGLSDGATSTIGRTLSPEAEILFHLDADGRLLAASGLGPGGAVARDIRLAEMLIARGTRPDRAALADPSVKLKSLL</sequence>
<dbReference type="InterPro" id="IPR023753">
    <property type="entry name" value="FAD/NAD-binding_dom"/>
</dbReference>